<dbReference type="Gene3D" id="3.20.20.150">
    <property type="entry name" value="Divalent-metal-dependent TIM barrel enzymes"/>
    <property type="match status" value="1"/>
</dbReference>
<accession>A0A162L6P1</accession>
<dbReference type="OrthoDB" id="9763101at2"/>
<dbReference type="NCBIfam" id="NF003818">
    <property type="entry name" value="PRK05409.1"/>
    <property type="match status" value="1"/>
</dbReference>
<dbReference type="EMBL" id="LPZR01000113">
    <property type="protein sequence ID" value="KYO53510.1"/>
    <property type="molecule type" value="Genomic_DNA"/>
</dbReference>
<dbReference type="InterPro" id="IPR007801">
    <property type="entry name" value="MbnB/TglH/ChrH"/>
</dbReference>
<dbReference type="PANTHER" id="PTHR42194:SF1">
    <property type="entry name" value="UPF0276 PROTEIN HI_1600"/>
    <property type="match status" value="1"/>
</dbReference>
<organism evidence="1 2">
    <name type="scientific">Tistrella mobilis</name>
    <dbReference type="NCBI Taxonomy" id="171437"/>
    <lineage>
        <taxon>Bacteria</taxon>
        <taxon>Pseudomonadati</taxon>
        <taxon>Pseudomonadota</taxon>
        <taxon>Alphaproteobacteria</taxon>
        <taxon>Geminicoccales</taxon>
        <taxon>Geminicoccaceae</taxon>
        <taxon>Tistrella</taxon>
    </lineage>
</organism>
<evidence type="ECO:0000313" key="2">
    <source>
        <dbReference type="Proteomes" id="UP000075787"/>
    </source>
</evidence>
<proteinExistence type="predicted"/>
<evidence type="ECO:0000313" key="1">
    <source>
        <dbReference type="EMBL" id="KYO53510.1"/>
    </source>
</evidence>
<dbReference type="InterPro" id="IPR036237">
    <property type="entry name" value="Xyl_isomerase-like_sf"/>
</dbReference>
<dbReference type="Pfam" id="PF05114">
    <property type="entry name" value="MbnB_TglH_ChrH"/>
    <property type="match status" value="1"/>
</dbReference>
<dbReference type="SUPFAM" id="SSF51658">
    <property type="entry name" value="Xylose isomerase-like"/>
    <property type="match status" value="1"/>
</dbReference>
<dbReference type="PANTHER" id="PTHR42194">
    <property type="entry name" value="UPF0276 PROTEIN HI_1600"/>
    <property type="match status" value="1"/>
</dbReference>
<dbReference type="GeneID" id="97243005"/>
<sequence>MAGTNAIAGIGLRPPHLPGLLSGTAVRPGWVEIHAETFMPAHPGAGSHPRLRDLERLRADLPVSIHGVGLSPGSAGGIDADHLARLVDLARRLDPVLISEHAAWCRTPAGWIDDLLPLPMTAGALRSLADNVCRIQDALKRPLLIENPSTYLPLAGEMDEPAFLTALVRQTGCGLLLDVNNIAVSAHNLGGDAHAWLAAMPLAAVGEIHIAGHAVEPDPEDPAAPALLIDDHGHPVADPVWDLLDRALAATGPVPVLLERDTDLPPWAVLIAEAARADLAIDRVRP</sequence>
<name>A0A162L6P1_9PROT</name>
<reference evidence="1 2" key="1">
    <citation type="submission" date="2015-12" db="EMBL/GenBank/DDBJ databases">
        <title>Genome sequence of Tistrella mobilis MCCC 1A02139.</title>
        <authorList>
            <person name="Lu L."/>
            <person name="Lai Q."/>
            <person name="Shao Z."/>
            <person name="Qian P."/>
        </authorList>
    </citation>
    <scope>NUCLEOTIDE SEQUENCE [LARGE SCALE GENOMIC DNA]</scope>
    <source>
        <strain evidence="1 2">MCCC 1A02139</strain>
    </source>
</reference>
<gene>
    <name evidence="1" type="ORF">AUP44_03975</name>
</gene>
<dbReference type="Proteomes" id="UP000075787">
    <property type="component" value="Unassembled WGS sequence"/>
</dbReference>
<comment type="caution">
    <text evidence="1">The sequence shown here is derived from an EMBL/GenBank/DDBJ whole genome shotgun (WGS) entry which is preliminary data.</text>
</comment>
<dbReference type="RefSeq" id="WP_062763670.1">
    <property type="nucleotide sequence ID" value="NZ_CP121045.1"/>
</dbReference>
<protein>
    <submittedName>
        <fullName evidence="1">Uncharacterized protein</fullName>
    </submittedName>
</protein>
<dbReference type="AlphaFoldDB" id="A0A162L6P1"/>